<dbReference type="PANTHER" id="PTHR42718:SF9">
    <property type="entry name" value="MAJOR FACILITATOR SUPERFAMILY MULTIDRUG TRANSPORTER MFSC"/>
    <property type="match status" value="1"/>
</dbReference>
<evidence type="ECO:0000313" key="11">
    <source>
        <dbReference type="Proteomes" id="UP001501586"/>
    </source>
</evidence>
<dbReference type="InterPro" id="IPR036259">
    <property type="entry name" value="MFS_trans_sf"/>
</dbReference>
<dbReference type="InterPro" id="IPR011701">
    <property type="entry name" value="MFS"/>
</dbReference>
<evidence type="ECO:0000313" key="10">
    <source>
        <dbReference type="EMBL" id="GAA4282656.1"/>
    </source>
</evidence>
<feature type="transmembrane region" description="Helical" evidence="8">
    <location>
        <begin position="60"/>
        <end position="81"/>
    </location>
</feature>
<evidence type="ECO:0000256" key="8">
    <source>
        <dbReference type="SAM" id="Phobius"/>
    </source>
</evidence>
<dbReference type="Gene3D" id="1.20.1250.20">
    <property type="entry name" value="MFS general substrate transporter like domains"/>
    <property type="match status" value="1"/>
</dbReference>
<dbReference type="PRINTS" id="PR01036">
    <property type="entry name" value="TCRTETB"/>
</dbReference>
<comment type="caution">
    <text evidence="10">The sequence shown here is derived from an EMBL/GenBank/DDBJ whole genome shotgun (WGS) entry which is preliminary data.</text>
</comment>
<feature type="transmembrane region" description="Helical" evidence="8">
    <location>
        <begin position="20"/>
        <end position="40"/>
    </location>
</feature>
<protein>
    <submittedName>
        <fullName evidence="10">DHA2 family efflux MFS transporter permease subunit</fullName>
    </submittedName>
</protein>
<proteinExistence type="inferred from homology"/>
<comment type="similarity">
    <text evidence="2">Belongs to the major facilitator superfamily. EmrB family.</text>
</comment>
<feature type="transmembrane region" description="Helical" evidence="8">
    <location>
        <begin position="239"/>
        <end position="257"/>
    </location>
</feature>
<keyword evidence="11" id="KW-1185">Reference proteome</keyword>
<evidence type="ECO:0000256" key="1">
    <source>
        <dbReference type="ARBA" id="ARBA00004651"/>
    </source>
</evidence>
<dbReference type="EMBL" id="BAABAZ010000003">
    <property type="protein sequence ID" value="GAA4282656.1"/>
    <property type="molecule type" value="Genomic_DNA"/>
</dbReference>
<dbReference type="CDD" id="cd17503">
    <property type="entry name" value="MFS_LmrB_MDR_like"/>
    <property type="match status" value="1"/>
</dbReference>
<evidence type="ECO:0000256" key="3">
    <source>
        <dbReference type="ARBA" id="ARBA00022448"/>
    </source>
</evidence>
<feature type="transmembrane region" description="Helical" evidence="8">
    <location>
        <begin position="120"/>
        <end position="140"/>
    </location>
</feature>
<evidence type="ECO:0000256" key="5">
    <source>
        <dbReference type="ARBA" id="ARBA00022692"/>
    </source>
</evidence>
<feature type="transmembrane region" description="Helical" evidence="8">
    <location>
        <begin position="147"/>
        <end position="164"/>
    </location>
</feature>
<dbReference type="Proteomes" id="UP001501586">
    <property type="component" value="Unassembled WGS sequence"/>
</dbReference>
<comment type="subcellular location">
    <subcellularLocation>
        <location evidence="1">Cell membrane</location>
        <topology evidence="1">Multi-pass membrane protein</topology>
    </subcellularLocation>
</comment>
<feature type="transmembrane region" description="Helical" evidence="8">
    <location>
        <begin position="372"/>
        <end position="394"/>
    </location>
</feature>
<feature type="transmembrane region" description="Helical" evidence="8">
    <location>
        <begin position="278"/>
        <end position="302"/>
    </location>
</feature>
<gene>
    <name evidence="10" type="ORF">GCM10022261_01870</name>
</gene>
<sequence>MSSPADLDNSSHSSSLTGTYRLIAVLVAAAFVVILNETIMSVALPELMVAFDISAVTAQWLTTAFMLTMAVVIPITGWLLATVELRTVFIIAMSTFTVGTATASLAPAFSLLIAGRVVQAIGTAMMMPLLITTVLNVVPVDRRGRTMGVISIVIAVAPAVGPTVGGVVLDALTWRWMFWLVLPIAVLALVVGATMIRSSTEPRRIPLDVLSVVLSAVGFSGTIYGLSSIGEAASGTALVAPWIPITIGAAALLVFTLRQLRLGDLALLDVRVFAVPTFTVALVLMLISMMALFGTLILLPIYMQQVLGHSTLETGLALLPGGLVMGILGWFVGRRFDRVGARPLVIPGAIIASAGLWGMTTFDAQTGLVTLMAWHIALSIGLSMLFAPLMTSALGSLPPRLYSHGSAMLSTLQQVAAAAGTALFITVMAVSIQASMDAGAGGRASAVTGQMNGVHNALLCGAVISLITVVGAFFVRGTRQTESPVTAAVE</sequence>
<organism evidence="10 11">
    <name type="scientific">Brevibacterium daeguense</name>
    <dbReference type="NCBI Taxonomy" id="909936"/>
    <lineage>
        <taxon>Bacteria</taxon>
        <taxon>Bacillati</taxon>
        <taxon>Actinomycetota</taxon>
        <taxon>Actinomycetes</taxon>
        <taxon>Micrococcales</taxon>
        <taxon>Brevibacteriaceae</taxon>
        <taxon>Brevibacterium</taxon>
    </lineage>
</organism>
<accession>A0ABP8EFB2</accession>
<dbReference type="PANTHER" id="PTHR42718">
    <property type="entry name" value="MAJOR FACILITATOR SUPERFAMILY MULTIDRUG TRANSPORTER MFSC"/>
    <property type="match status" value="1"/>
</dbReference>
<keyword evidence="7 8" id="KW-0472">Membrane</keyword>
<dbReference type="Pfam" id="PF07690">
    <property type="entry name" value="MFS_1"/>
    <property type="match status" value="1"/>
</dbReference>
<reference evidence="11" key="1">
    <citation type="journal article" date="2019" name="Int. J. Syst. Evol. Microbiol.">
        <title>The Global Catalogue of Microorganisms (GCM) 10K type strain sequencing project: providing services to taxonomists for standard genome sequencing and annotation.</title>
        <authorList>
            <consortium name="The Broad Institute Genomics Platform"/>
            <consortium name="The Broad Institute Genome Sequencing Center for Infectious Disease"/>
            <person name="Wu L."/>
            <person name="Ma J."/>
        </authorList>
    </citation>
    <scope>NUCLEOTIDE SEQUENCE [LARGE SCALE GENOMIC DNA]</scope>
    <source>
        <strain evidence="11">JCM 17458</strain>
    </source>
</reference>
<feature type="transmembrane region" description="Helical" evidence="8">
    <location>
        <begin position="207"/>
        <end position="227"/>
    </location>
</feature>
<keyword evidence="5 8" id="KW-0812">Transmembrane</keyword>
<evidence type="ECO:0000259" key="9">
    <source>
        <dbReference type="PROSITE" id="PS50850"/>
    </source>
</evidence>
<evidence type="ECO:0000256" key="4">
    <source>
        <dbReference type="ARBA" id="ARBA00022475"/>
    </source>
</evidence>
<keyword evidence="6 8" id="KW-1133">Transmembrane helix</keyword>
<dbReference type="InterPro" id="IPR004638">
    <property type="entry name" value="EmrB-like"/>
</dbReference>
<keyword evidence="4" id="KW-1003">Cell membrane</keyword>
<keyword evidence="3" id="KW-0813">Transport</keyword>
<feature type="transmembrane region" description="Helical" evidence="8">
    <location>
        <begin position="415"/>
        <end position="434"/>
    </location>
</feature>
<feature type="domain" description="Major facilitator superfamily (MFS) profile" evidence="9">
    <location>
        <begin position="22"/>
        <end position="480"/>
    </location>
</feature>
<dbReference type="SUPFAM" id="SSF103473">
    <property type="entry name" value="MFS general substrate transporter"/>
    <property type="match status" value="1"/>
</dbReference>
<dbReference type="RefSeq" id="WP_236865108.1">
    <property type="nucleotide sequence ID" value="NZ_BAABAZ010000003.1"/>
</dbReference>
<feature type="transmembrane region" description="Helical" evidence="8">
    <location>
        <begin position="314"/>
        <end position="332"/>
    </location>
</feature>
<dbReference type="NCBIfam" id="TIGR00711">
    <property type="entry name" value="efflux_EmrB"/>
    <property type="match status" value="1"/>
</dbReference>
<feature type="transmembrane region" description="Helical" evidence="8">
    <location>
        <begin position="454"/>
        <end position="475"/>
    </location>
</feature>
<dbReference type="Gene3D" id="1.20.1720.10">
    <property type="entry name" value="Multidrug resistance protein D"/>
    <property type="match status" value="1"/>
</dbReference>
<dbReference type="InterPro" id="IPR020846">
    <property type="entry name" value="MFS_dom"/>
</dbReference>
<feature type="transmembrane region" description="Helical" evidence="8">
    <location>
        <begin position="344"/>
        <end position="360"/>
    </location>
</feature>
<feature type="transmembrane region" description="Helical" evidence="8">
    <location>
        <begin position="88"/>
        <end position="114"/>
    </location>
</feature>
<dbReference type="PROSITE" id="PS50850">
    <property type="entry name" value="MFS"/>
    <property type="match status" value="1"/>
</dbReference>
<feature type="transmembrane region" description="Helical" evidence="8">
    <location>
        <begin position="176"/>
        <end position="195"/>
    </location>
</feature>
<name>A0ABP8EFB2_9MICO</name>
<evidence type="ECO:0000256" key="7">
    <source>
        <dbReference type="ARBA" id="ARBA00023136"/>
    </source>
</evidence>
<evidence type="ECO:0000256" key="6">
    <source>
        <dbReference type="ARBA" id="ARBA00022989"/>
    </source>
</evidence>
<evidence type="ECO:0000256" key="2">
    <source>
        <dbReference type="ARBA" id="ARBA00008537"/>
    </source>
</evidence>